<keyword evidence="4" id="KW-0963">Cytoplasm</keyword>
<evidence type="ECO:0000256" key="11">
    <source>
        <dbReference type="ARBA" id="ARBA00032441"/>
    </source>
</evidence>
<evidence type="ECO:0000256" key="8">
    <source>
        <dbReference type="ARBA" id="ARBA00022840"/>
    </source>
</evidence>
<dbReference type="AlphaFoldDB" id="A0AAU8EVG2"/>
<evidence type="ECO:0000256" key="12">
    <source>
        <dbReference type="SAM" id="MobiDB-lite"/>
    </source>
</evidence>
<dbReference type="InterPro" id="IPR003442">
    <property type="entry name" value="T6A_TsaE"/>
</dbReference>
<keyword evidence="5" id="KW-0819">tRNA processing</keyword>
<dbReference type="EMBL" id="CP159279">
    <property type="protein sequence ID" value="XCH12735.1"/>
    <property type="molecule type" value="Genomic_DNA"/>
</dbReference>
<keyword evidence="8" id="KW-0067">ATP-binding</keyword>
<evidence type="ECO:0000256" key="3">
    <source>
        <dbReference type="ARBA" id="ARBA00019010"/>
    </source>
</evidence>
<dbReference type="GO" id="GO:0002949">
    <property type="term" value="P:tRNA threonylcarbamoyladenosine modification"/>
    <property type="evidence" value="ECO:0007669"/>
    <property type="project" value="InterPro"/>
</dbReference>
<evidence type="ECO:0000256" key="9">
    <source>
        <dbReference type="ARBA" id="ARBA00022842"/>
    </source>
</evidence>
<accession>A0AAU8EVG2</accession>
<dbReference type="GO" id="GO:0046872">
    <property type="term" value="F:metal ion binding"/>
    <property type="evidence" value="ECO:0007669"/>
    <property type="project" value="UniProtKB-KW"/>
</dbReference>
<feature type="region of interest" description="Disordered" evidence="12">
    <location>
        <begin position="154"/>
        <end position="189"/>
    </location>
</feature>
<evidence type="ECO:0000256" key="10">
    <source>
        <dbReference type="ARBA" id="ARBA00024908"/>
    </source>
</evidence>
<dbReference type="GO" id="GO:0005524">
    <property type="term" value="F:ATP binding"/>
    <property type="evidence" value="ECO:0007669"/>
    <property type="project" value="UniProtKB-KW"/>
</dbReference>
<dbReference type="PANTHER" id="PTHR33540">
    <property type="entry name" value="TRNA THREONYLCARBAMOYLADENOSINE BIOSYNTHESIS PROTEIN TSAE"/>
    <property type="match status" value="1"/>
</dbReference>
<keyword evidence="6" id="KW-0479">Metal-binding</keyword>
<evidence type="ECO:0000256" key="2">
    <source>
        <dbReference type="ARBA" id="ARBA00007599"/>
    </source>
</evidence>
<dbReference type="RefSeq" id="WP_353712703.1">
    <property type="nucleotide sequence ID" value="NZ_CP159279.1"/>
</dbReference>
<dbReference type="InterPro" id="IPR027417">
    <property type="entry name" value="P-loop_NTPase"/>
</dbReference>
<evidence type="ECO:0000256" key="6">
    <source>
        <dbReference type="ARBA" id="ARBA00022723"/>
    </source>
</evidence>
<sequence>MNIPETGNAPLWVQTLTVTTADQTHVLGAALAEVLRAGDLLVLTGELGAGKTTFTQGLGEGLGVREGIISPTFVLVRIHPNLPDGPRPGGPDLVHVDAYRLGSASEIDDIDLENTLDSAVTVVEWGRDRVEHLTESRLEVELHRQLGGAAPAHLHAAGESTGPGTAAPGPGAPSPDVPVLDFESEDDDEPRTIIIRGFGPRWAEQPVLAAEGIS</sequence>
<evidence type="ECO:0000256" key="5">
    <source>
        <dbReference type="ARBA" id="ARBA00022694"/>
    </source>
</evidence>
<evidence type="ECO:0000256" key="4">
    <source>
        <dbReference type="ARBA" id="ARBA00022490"/>
    </source>
</evidence>
<comment type="subcellular location">
    <subcellularLocation>
        <location evidence="1">Cytoplasm</location>
    </subcellularLocation>
</comment>
<keyword evidence="9" id="KW-0460">Magnesium</keyword>
<proteinExistence type="inferred from homology"/>
<name>A0AAU8EVG2_9MICC</name>
<evidence type="ECO:0000256" key="1">
    <source>
        <dbReference type="ARBA" id="ARBA00004496"/>
    </source>
</evidence>
<reference evidence="13" key="1">
    <citation type="submission" date="2024-06" db="EMBL/GenBank/DDBJ databases">
        <title>Biodegradation of dimethachlon by Arthrobacter sp. K5: mechanistic insights and ecological implications.</title>
        <authorList>
            <person name="Hu S."/>
            <person name="Lu P."/>
        </authorList>
    </citation>
    <scope>NUCLEOTIDE SEQUENCE</scope>
    <source>
        <strain evidence="13">K5</strain>
    </source>
</reference>
<evidence type="ECO:0000256" key="7">
    <source>
        <dbReference type="ARBA" id="ARBA00022741"/>
    </source>
</evidence>
<comment type="function">
    <text evidence="10">Required for the formation of a threonylcarbamoyl group on adenosine at position 37 (t(6)A37) in tRNAs that read codons beginning with adenine. Is involved in the transfer of the threonylcarbamoyl moiety of threonylcarbamoyl-AMP (TC-AMP) to the N6 group of A37, together with TsaD and TsaB. TsaE seems to play an indirect role in the t(6)A biosynthesis pathway, possibly in regulating the core enzymatic function of TsaD.</text>
</comment>
<comment type="similarity">
    <text evidence="2">Belongs to the TsaE family.</text>
</comment>
<dbReference type="Gene3D" id="3.40.50.300">
    <property type="entry name" value="P-loop containing nucleotide triphosphate hydrolases"/>
    <property type="match status" value="1"/>
</dbReference>
<dbReference type="NCBIfam" id="TIGR00150">
    <property type="entry name" value="T6A_YjeE"/>
    <property type="match status" value="1"/>
</dbReference>
<gene>
    <name evidence="13" type="primary">tsaE</name>
    <name evidence="13" type="ORF">ABRP34_07075</name>
</gene>
<dbReference type="GO" id="GO:0005737">
    <property type="term" value="C:cytoplasm"/>
    <property type="evidence" value="ECO:0007669"/>
    <property type="project" value="UniProtKB-SubCell"/>
</dbReference>
<dbReference type="Pfam" id="PF02367">
    <property type="entry name" value="TsaE"/>
    <property type="match status" value="1"/>
</dbReference>
<dbReference type="SUPFAM" id="SSF52540">
    <property type="entry name" value="P-loop containing nucleoside triphosphate hydrolases"/>
    <property type="match status" value="1"/>
</dbReference>
<dbReference type="PANTHER" id="PTHR33540:SF2">
    <property type="entry name" value="TRNA THREONYLCARBAMOYLADENOSINE BIOSYNTHESIS PROTEIN TSAE"/>
    <property type="match status" value="1"/>
</dbReference>
<keyword evidence="7" id="KW-0547">Nucleotide-binding</keyword>
<protein>
    <recommendedName>
        <fullName evidence="3">tRNA threonylcarbamoyladenosine biosynthesis protein TsaE</fullName>
    </recommendedName>
    <alternativeName>
        <fullName evidence="11">t(6)A37 threonylcarbamoyladenosine biosynthesis protein TsaE</fullName>
    </alternativeName>
</protein>
<organism evidence="13">
    <name type="scientific">Arthrobacter sp. K5</name>
    <dbReference type="NCBI Taxonomy" id="2839623"/>
    <lineage>
        <taxon>Bacteria</taxon>
        <taxon>Bacillati</taxon>
        <taxon>Actinomycetota</taxon>
        <taxon>Actinomycetes</taxon>
        <taxon>Micrococcales</taxon>
        <taxon>Micrococcaceae</taxon>
        <taxon>Arthrobacter</taxon>
    </lineage>
</organism>
<feature type="compositionally biased region" description="Low complexity" evidence="12">
    <location>
        <begin position="154"/>
        <end position="169"/>
    </location>
</feature>
<evidence type="ECO:0000313" key="13">
    <source>
        <dbReference type="EMBL" id="XCH12735.1"/>
    </source>
</evidence>